<organism evidence="1 2">
    <name type="scientific">Portunus trituberculatus</name>
    <name type="common">Swimming crab</name>
    <name type="synonym">Neptunus trituberculatus</name>
    <dbReference type="NCBI Taxonomy" id="210409"/>
    <lineage>
        <taxon>Eukaryota</taxon>
        <taxon>Metazoa</taxon>
        <taxon>Ecdysozoa</taxon>
        <taxon>Arthropoda</taxon>
        <taxon>Crustacea</taxon>
        <taxon>Multicrustacea</taxon>
        <taxon>Malacostraca</taxon>
        <taxon>Eumalacostraca</taxon>
        <taxon>Eucarida</taxon>
        <taxon>Decapoda</taxon>
        <taxon>Pleocyemata</taxon>
        <taxon>Brachyura</taxon>
        <taxon>Eubrachyura</taxon>
        <taxon>Portunoidea</taxon>
        <taxon>Portunidae</taxon>
        <taxon>Portuninae</taxon>
        <taxon>Portunus</taxon>
    </lineage>
</organism>
<proteinExistence type="predicted"/>
<name>A0A5B7DF55_PORTR</name>
<accession>A0A5B7DF55</accession>
<protein>
    <submittedName>
        <fullName evidence="1">Uncharacterized protein</fullName>
    </submittedName>
</protein>
<dbReference type="EMBL" id="VSRR010000792">
    <property type="protein sequence ID" value="MPC19675.1"/>
    <property type="molecule type" value="Genomic_DNA"/>
</dbReference>
<evidence type="ECO:0000313" key="1">
    <source>
        <dbReference type="EMBL" id="MPC19675.1"/>
    </source>
</evidence>
<keyword evidence="2" id="KW-1185">Reference proteome</keyword>
<evidence type="ECO:0000313" key="2">
    <source>
        <dbReference type="Proteomes" id="UP000324222"/>
    </source>
</evidence>
<reference evidence="1 2" key="1">
    <citation type="submission" date="2019-05" db="EMBL/GenBank/DDBJ databases">
        <title>Another draft genome of Portunus trituberculatus and its Hox gene families provides insights of decapod evolution.</title>
        <authorList>
            <person name="Jeong J.-H."/>
            <person name="Song I."/>
            <person name="Kim S."/>
            <person name="Choi T."/>
            <person name="Kim D."/>
            <person name="Ryu S."/>
            <person name="Kim W."/>
        </authorList>
    </citation>
    <scope>NUCLEOTIDE SEQUENCE [LARGE SCALE GENOMIC DNA]</scope>
    <source>
        <tissue evidence="1">Muscle</tissue>
    </source>
</reference>
<gene>
    <name evidence="1" type="ORF">E2C01_012600</name>
</gene>
<dbReference type="Proteomes" id="UP000324222">
    <property type="component" value="Unassembled WGS sequence"/>
</dbReference>
<dbReference type="AlphaFoldDB" id="A0A5B7DF55"/>
<comment type="caution">
    <text evidence="1">The sequence shown here is derived from an EMBL/GenBank/DDBJ whole genome shotgun (WGS) entry which is preliminary data.</text>
</comment>
<sequence>MIQQHTTSADTPAQIHYVHRCNHVCFGVRGISKRTGSNPVHGPSVDDLATNLEKLRVASEETNCEPFEKLINQLHNLVM</sequence>